<evidence type="ECO:0000256" key="1">
    <source>
        <dbReference type="SAM" id="MobiDB-lite"/>
    </source>
</evidence>
<accession>A0ABS9YK49</accession>
<keyword evidence="3" id="KW-1185">Reference proteome</keyword>
<dbReference type="RefSeq" id="WP_242775477.1">
    <property type="nucleotide sequence ID" value="NZ_JALDAY010000015.1"/>
</dbReference>
<name>A0ABS9YK49_9ACTN</name>
<organism evidence="2 3">
    <name type="scientific">Streptomyces cylindrosporus</name>
    <dbReference type="NCBI Taxonomy" id="2927583"/>
    <lineage>
        <taxon>Bacteria</taxon>
        <taxon>Bacillati</taxon>
        <taxon>Actinomycetota</taxon>
        <taxon>Actinomycetes</taxon>
        <taxon>Kitasatosporales</taxon>
        <taxon>Streptomycetaceae</taxon>
        <taxon>Streptomyces</taxon>
    </lineage>
</organism>
<protein>
    <submittedName>
        <fullName evidence="2">Uncharacterized protein</fullName>
    </submittedName>
</protein>
<comment type="caution">
    <text evidence="2">The sequence shown here is derived from an EMBL/GenBank/DDBJ whole genome shotgun (WGS) entry which is preliminary data.</text>
</comment>
<feature type="region of interest" description="Disordered" evidence="1">
    <location>
        <begin position="67"/>
        <end position="87"/>
    </location>
</feature>
<feature type="compositionally biased region" description="Polar residues" evidence="1">
    <location>
        <begin position="72"/>
        <end position="87"/>
    </location>
</feature>
<sequence>MSTPAPCLGVCNTAWRRAEHDHATTGTPHDIPVTWGTPVHCQACVDRARRHLAELPELLVAISLEPLHGTRGPTSATTNSAPTDTTPWPGQAARLLTDLIAGGLAETAADVRRLRGLGDHPTRQPGVREGEWINTTVRLLVAHVDWLLQEHPCATESHDPVRQGRDLIPSGNPAAQIAHWHRAATRFTRRDHAPEAKRFAPCKRCGGPWLAESADLRLVDDQPYIECQDPDCRALFTHAEYARYVKDLAAQETAARRAPVHPDGAQAEAVA</sequence>
<evidence type="ECO:0000313" key="2">
    <source>
        <dbReference type="EMBL" id="MCI3277632.1"/>
    </source>
</evidence>
<proteinExistence type="predicted"/>
<dbReference type="Proteomes" id="UP001165269">
    <property type="component" value="Unassembled WGS sequence"/>
</dbReference>
<reference evidence="2" key="1">
    <citation type="submission" date="2022-03" db="EMBL/GenBank/DDBJ databases">
        <title>Streptomyces 7R015 and 7R016 isolated from Barleria lupulina in Thailand.</title>
        <authorList>
            <person name="Kanchanasin P."/>
            <person name="Phongsopitanun W."/>
            <person name="Tanasupawat S."/>
        </authorList>
    </citation>
    <scope>NUCLEOTIDE SEQUENCE</scope>
    <source>
        <strain evidence="2">7R015</strain>
    </source>
</reference>
<dbReference type="EMBL" id="JALDAY010000015">
    <property type="protein sequence ID" value="MCI3277632.1"/>
    <property type="molecule type" value="Genomic_DNA"/>
</dbReference>
<evidence type="ECO:0000313" key="3">
    <source>
        <dbReference type="Proteomes" id="UP001165269"/>
    </source>
</evidence>
<gene>
    <name evidence="2" type="ORF">MQP27_41840</name>
</gene>